<dbReference type="EMBL" id="SWJQ01000938">
    <property type="protein sequence ID" value="TRZ10097.1"/>
    <property type="molecule type" value="Genomic_DNA"/>
</dbReference>
<accession>A0A8K1LDS4</accession>
<gene>
    <name evidence="1" type="ORF">HGM15179_017008</name>
</gene>
<organism evidence="1 2">
    <name type="scientific">Zosterops borbonicus</name>
    <dbReference type="NCBI Taxonomy" id="364589"/>
    <lineage>
        <taxon>Eukaryota</taxon>
        <taxon>Metazoa</taxon>
        <taxon>Chordata</taxon>
        <taxon>Craniata</taxon>
        <taxon>Vertebrata</taxon>
        <taxon>Euteleostomi</taxon>
        <taxon>Archelosauria</taxon>
        <taxon>Archosauria</taxon>
        <taxon>Dinosauria</taxon>
        <taxon>Saurischia</taxon>
        <taxon>Theropoda</taxon>
        <taxon>Coelurosauria</taxon>
        <taxon>Aves</taxon>
        <taxon>Neognathae</taxon>
        <taxon>Neoaves</taxon>
        <taxon>Telluraves</taxon>
        <taxon>Australaves</taxon>
        <taxon>Passeriformes</taxon>
        <taxon>Sylvioidea</taxon>
        <taxon>Zosteropidae</taxon>
        <taxon>Zosterops</taxon>
    </lineage>
</organism>
<proteinExistence type="predicted"/>
<evidence type="ECO:0000313" key="2">
    <source>
        <dbReference type="Proteomes" id="UP000796761"/>
    </source>
</evidence>
<evidence type="ECO:0000313" key="1">
    <source>
        <dbReference type="EMBL" id="TRZ10097.1"/>
    </source>
</evidence>
<name>A0A8K1LDS4_9PASS</name>
<feature type="non-terminal residue" evidence="1">
    <location>
        <position position="67"/>
    </location>
</feature>
<dbReference type="AlphaFoldDB" id="A0A8K1LDS4"/>
<protein>
    <submittedName>
        <fullName evidence="1">Uncharacterized protein</fullName>
    </submittedName>
</protein>
<reference evidence="1" key="1">
    <citation type="submission" date="2019-04" db="EMBL/GenBank/DDBJ databases">
        <title>Genome assembly of Zosterops borbonicus 15179.</title>
        <authorList>
            <person name="Leroy T."/>
            <person name="Anselmetti Y."/>
            <person name="Tilak M.-K."/>
            <person name="Nabholz B."/>
        </authorList>
    </citation>
    <scope>NUCLEOTIDE SEQUENCE</scope>
    <source>
        <strain evidence="1">HGM_15179</strain>
        <tissue evidence="1">Muscle</tissue>
    </source>
</reference>
<keyword evidence="2" id="KW-1185">Reference proteome</keyword>
<sequence length="67" mass="8136">MRNKHRELEVMVQQQSYVVIIMETWSTAVDGYKLFRKEDVIRWSFIIKEALDAMRIETNDNEVECLW</sequence>
<dbReference type="Proteomes" id="UP000796761">
    <property type="component" value="Unassembled WGS sequence"/>
</dbReference>
<comment type="caution">
    <text evidence="1">The sequence shown here is derived from an EMBL/GenBank/DDBJ whole genome shotgun (WGS) entry which is preliminary data.</text>
</comment>